<evidence type="ECO:0000256" key="2">
    <source>
        <dbReference type="ARBA" id="ARBA00022491"/>
    </source>
</evidence>
<keyword evidence="4 6" id="KW-0804">Transcription</keyword>
<sequence>MSSKKKNLLQSIPIPIPNAGCVCGRPKPSDVHEPTPKRKPKTSISPKDPNPNRSSSSSSGTKSAGLSLLDNEEDDSSSTTVTLNKNTSTPTQNSESETDPKASKIIDSIAVVKDSDDPFQDFKNSMLQMILEKNIYSKDDLEELLNCFLELNSPCHHNVIVQAFTEIWKEITKKPCVRGRQSLLLCFVDFETLLAWGRVSISLTFTLLLFLS</sequence>
<evidence type="ECO:0000256" key="1">
    <source>
        <dbReference type="ARBA" id="ARBA00004123"/>
    </source>
</evidence>
<organism evidence="9 10">
    <name type="scientific">Salix brachista</name>
    <dbReference type="NCBI Taxonomy" id="2182728"/>
    <lineage>
        <taxon>Eukaryota</taxon>
        <taxon>Viridiplantae</taxon>
        <taxon>Streptophyta</taxon>
        <taxon>Embryophyta</taxon>
        <taxon>Tracheophyta</taxon>
        <taxon>Spermatophyta</taxon>
        <taxon>Magnoliopsida</taxon>
        <taxon>eudicotyledons</taxon>
        <taxon>Gunneridae</taxon>
        <taxon>Pentapetalae</taxon>
        <taxon>rosids</taxon>
        <taxon>fabids</taxon>
        <taxon>Malpighiales</taxon>
        <taxon>Salicaceae</taxon>
        <taxon>Saliceae</taxon>
        <taxon>Salix</taxon>
    </lineage>
</organism>
<comment type="caution">
    <text evidence="9">The sequence shown here is derived from an EMBL/GenBank/DDBJ whole genome shotgun (WGS) entry which is preliminary data.</text>
</comment>
<keyword evidence="2 6" id="KW-0678">Repressor</keyword>
<feature type="region of interest" description="Disordered" evidence="7">
    <location>
        <begin position="1"/>
        <end position="101"/>
    </location>
</feature>
<gene>
    <name evidence="9" type="ORF">DKX38_006596</name>
</gene>
<feature type="compositionally biased region" description="Low complexity" evidence="7">
    <location>
        <begin position="54"/>
        <end position="69"/>
    </location>
</feature>
<dbReference type="EMBL" id="VDCV01000004">
    <property type="protein sequence ID" value="KAB5561639.1"/>
    <property type="molecule type" value="Genomic_DNA"/>
</dbReference>
<dbReference type="PROSITE" id="PS51754">
    <property type="entry name" value="OVATE"/>
    <property type="match status" value="1"/>
</dbReference>
<dbReference type="GO" id="GO:0005634">
    <property type="term" value="C:nucleus"/>
    <property type="evidence" value="ECO:0007669"/>
    <property type="project" value="UniProtKB-SubCell"/>
</dbReference>
<feature type="compositionally biased region" description="Polar residues" evidence="7">
    <location>
        <begin position="84"/>
        <end position="95"/>
    </location>
</feature>
<keyword evidence="5 6" id="KW-0539">Nucleus</keyword>
<reference evidence="10" key="1">
    <citation type="journal article" date="2019" name="Gigascience">
        <title>De novo genome assembly of the endangered Acer yangbiense, a plant species with extremely small populations endemic to Yunnan Province, China.</title>
        <authorList>
            <person name="Yang J."/>
            <person name="Wariss H.M."/>
            <person name="Tao L."/>
            <person name="Zhang R."/>
            <person name="Yun Q."/>
            <person name="Hollingsworth P."/>
            <person name="Dao Z."/>
            <person name="Luo G."/>
            <person name="Guo H."/>
            <person name="Ma Y."/>
            <person name="Sun W."/>
        </authorList>
    </citation>
    <scope>NUCLEOTIDE SEQUENCE [LARGE SCALE GENOMIC DNA]</scope>
    <source>
        <strain evidence="10">cv. br00</strain>
    </source>
</reference>
<dbReference type="NCBIfam" id="TIGR01568">
    <property type="entry name" value="A_thal_3678"/>
    <property type="match status" value="1"/>
</dbReference>
<dbReference type="Pfam" id="PF04844">
    <property type="entry name" value="Ovate"/>
    <property type="match status" value="1"/>
</dbReference>
<evidence type="ECO:0000256" key="5">
    <source>
        <dbReference type="ARBA" id="ARBA00023242"/>
    </source>
</evidence>
<dbReference type="GO" id="GO:0045892">
    <property type="term" value="P:negative regulation of DNA-templated transcription"/>
    <property type="evidence" value="ECO:0007669"/>
    <property type="project" value="UniProtKB-UniRule"/>
</dbReference>
<evidence type="ECO:0000256" key="4">
    <source>
        <dbReference type="ARBA" id="ARBA00023163"/>
    </source>
</evidence>
<dbReference type="AlphaFoldDB" id="A0A5N5N2R4"/>
<dbReference type="InterPro" id="IPR038933">
    <property type="entry name" value="Ovate"/>
</dbReference>
<protein>
    <recommendedName>
        <fullName evidence="6">Transcription repressor</fullName>
    </recommendedName>
    <alternativeName>
        <fullName evidence="6">Ovate family protein</fullName>
    </alternativeName>
</protein>
<feature type="compositionally biased region" description="Basic and acidic residues" evidence="7">
    <location>
        <begin position="27"/>
        <end position="36"/>
    </location>
</feature>
<feature type="domain" description="OVATE" evidence="8">
    <location>
        <begin position="111"/>
        <end position="170"/>
    </location>
</feature>
<evidence type="ECO:0000256" key="3">
    <source>
        <dbReference type="ARBA" id="ARBA00023015"/>
    </source>
</evidence>
<evidence type="ECO:0000256" key="7">
    <source>
        <dbReference type="SAM" id="MobiDB-lite"/>
    </source>
</evidence>
<dbReference type="InterPro" id="IPR006458">
    <property type="entry name" value="Ovate_C"/>
</dbReference>
<comment type="subcellular location">
    <subcellularLocation>
        <location evidence="1 6">Nucleus</location>
    </subcellularLocation>
</comment>
<evidence type="ECO:0000313" key="10">
    <source>
        <dbReference type="Proteomes" id="UP000326939"/>
    </source>
</evidence>
<dbReference type="PANTHER" id="PTHR33057">
    <property type="entry name" value="TRANSCRIPTION REPRESSOR OFP7-RELATED"/>
    <property type="match status" value="1"/>
</dbReference>
<comment type="function">
    <text evidence="6">Transcriptional repressor that regulates multiple aspects of plant growth and development.</text>
</comment>
<evidence type="ECO:0000313" key="9">
    <source>
        <dbReference type="EMBL" id="KAB5561639.1"/>
    </source>
</evidence>
<dbReference type="PANTHER" id="PTHR33057:SF211">
    <property type="entry name" value="TRANSCRIPTION REPRESSOR"/>
    <property type="match status" value="1"/>
</dbReference>
<accession>A0A5N5N2R4</accession>
<name>A0A5N5N2R4_9ROSI</name>
<keyword evidence="10" id="KW-1185">Reference proteome</keyword>
<evidence type="ECO:0000259" key="8">
    <source>
        <dbReference type="PROSITE" id="PS51754"/>
    </source>
</evidence>
<proteinExistence type="predicted"/>
<keyword evidence="3 6" id="KW-0805">Transcription regulation</keyword>
<dbReference type="Proteomes" id="UP000326939">
    <property type="component" value="Chromosome 4"/>
</dbReference>
<evidence type="ECO:0000256" key="6">
    <source>
        <dbReference type="RuleBase" id="RU367028"/>
    </source>
</evidence>